<dbReference type="Gene3D" id="3.40.710.10">
    <property type="entry name" value="DD-peptidase/beta-lactamase superfamily"/>
    <property type="match status" value="1"/>
</dbReference>
<proteinExistence type="predicted"/>
<feature type="domain" description="Beta-lactamase-related" evidence="2">
    <location>
        <begin position="112"/>
        <end position="463"/>
    </location>
</feature>
<evidence type="ECO:0000259" key="2">
    <source>
        <dbReference type="Pfam" id="PF00144"/>
    </source>
</evidence>
<dbReference type="EMBL" id="BGZL01000013">
    <property type="protein sequence ID" value="GBQ02871.1"/>
    <property type="molecule type" value="Genomic_DNA"/>
</dbReference>
<gene>
    <name evidence="4" type="ORF">SSP531S_43350</name>
</gene>
<dbReference type="AlphaFoldDB" id="A0A388T3X7"/>
<dbReference type="PANTHER" id="PTHR46825:SF15">
    <property type="entry name" value="BETA-LACTAMASE-RELATED DOMAIN-CONTAINING PROTEIN"/>
    <property type="match status" value="1"/>
</dbReference>
<dbReference type="InterPro" id="IPR021860">
    <property type="entry name" value="Peptidase_S12_Pab87-rel_C"/>
</dbReference>
<comment type="caution">
    <text evidence="4">The sequence shown here is derived from an EMBL/GenBank/DDBJ whole genome shotgun (WGS) entry which is preliminary data.</text>
</comment>
<feature type="compositionally biased region" description="Low complexity" evidence="1">
    <location>
        <begin position="55"/>
        <end position="67"/>
    </location>
</feature>
<dbReference type="PANTHER" id="PTHR46825">
    <property type="entry name" value="D-ALANYL-D-ALANINE-CARBOXYPEPTIDASE/ENDOPEPTIDASE AMPH"/>
    <property type="match status" value="1"/>
</dbReference>
<name>A0A388T3X7_9ACTN</name>
<feature type="domain" description="Peptidase S12 Pab87-related C-terminal" evidence="3">
    <location>
        <begin position="510"/>
        <end position="596"/>
    </location>
</feature>
<evidence type="ECO:0000313" key="4">
    <source>
        <dbReference type="EMBL" id="GBQ02871.1"/>
    </source>
</evidence>
<evidence type="ECO:0000259" key="3">
    <source>
        <dbReference type="Pfam" id="PF11954"/>
    </source>
</evidence>
<dbReference type="Pfam" id="PF11954">
    <property type="entry name" value="DUF3471"/>
    <property type="match status" value="1"/>
</dbReference>
<evidence type="ECO:0000256" key="1">
    <source>
        <dbReference type="SAM" id="MobiDB-lite"/>
    </source>
</evidence>
<evidence type="ECO:0000313" key="5">
    <source>
        <dbReference type="Proteomes" id="UP000265354"/>
    </source>
</evidence>
<dbReference type="Proteomes" id="UP000265354">
    <property type="component" value="Unassembled WGS sequence"/>
</dbReference>
<dbReference type="InterPro" id="IPR050491">
    <property type="entry name" value="AmpC-like"/>
</dbReference>
<organism evidence="4 5">
    <name type="scientific">Streptomyces spongiicola</name>
    <dbReference type="NCBI Taxonomy" id="1690221"/>
    <lineage>
        <taxon>Bacteria</taxon>
        <taxon>Bacillati</taxon>
        <taxon>Actinomycetota</taxon>
        <taxon>Actinomycetes</taxon>
        <taxon>Kitasatosporales</taxon>
        <taxon>Streptomycetaceae</taxon>
        <taxon>Streptomyces</taxon>
    </lineage>
</organism>
<protein>
    <submittedName>
        <fullName evidence="4">DUF3471 domain-containing protein</fullName>
    </submittedName>
</protein>
<feature type="region of interest" description="Disordered" evidence="1">
    <location>
        <begin position="55"/>
        <end position="100"/>
    </location>
</feature>
<dbReference type="Pfam" id="PF00144">
    <property type="entry name" value="Beta-lactamase"/>
    <property type="match status" value="1"/>
</dbReference>
<reference evidence="4 5" key="1">
    <citation type="submission" date="2018-07" db="EMBL/GenBank/DDBJ databases">
        <title>Whole Genome Shotgun Sequence of Streptomyces spongiicola strain 531S.</title>
        <authorList>
            <person name="Dohra H."/>
            <person name="Kodani S."/>
        </authorList>
    </citation>
    <scope>NUCLEOTIDE SEQUENCE [LARGE SCALE GENOMIC DNA]</scope>
    <source>
        <strain evidence="4 5">531S</strain>
    </source>
</reference>
<dbReference type="InterPro" id="IPR001466">
    <property type="entry name" value="Beta-lactam-related"/>
</dbReference>
<accession>A0A388T3X7</accession>
<dbReference type="InterPro" id="IPR012338">
    <property type="entry name" value="Beta-lactam/transpept-like"/>
</dbReference>
<feature type="compositionally biased region" description="Pro residues" evidence="1">
    <location>
        <begin position="68"/>
        <end position="99"/>
    </location>
</feature>
<sequence>MGRAGNRPAGDTAPIRAFNGCMHPGKCLRPGRGRPLAVSGLAALLLATTALASGAVGPGAASGAAPSPSQPSPPPSLSEPPPSPSEPPPKPPSDQPPPLLTRADVDRAVARLDGVVQDMMKETGVPGVAVGVVHEDRVLYLKGFGRRHVGEPAAVDPGTVFQLASLSKPISSTVVAGAVAGEGTDGADAEGEGTDGAGTEDAGGDGGEAGWDEPVARHLPGFALKDPWVSGHATVTDLMSHRSGLPDHAGDLLEDLGYDQAYILSRLRDEPLAPFRATYAYTNFGFTAGAEAVARAKGVSWQKLSEDTLFRPAGMDSTSTTFADYEKAANRAVAHVPGPDGSWQAKYVRDADAQAPAGGTSSTAEDMMRWLRLQLAGGKLDGRQIIDTESLRHTRLPEIVSQPPTSPAGRTGFYGLGWNVNYDDQGRLRLSHSGAFELGANTNVTMLPGEQLGIVVLTNGKPVGLADAVAEDFFDIARYGKPARDWLPLFAALYAQLDEAGVSPTDYADPPESAKAARPGGAYTGTYDSAYYGRATVTTGPDGLVLELGPEPKRFPLRHYDGDTFSFETTGENAVGPTGVTFTFDQGDTARKLRVEYLDETGLGTFTRR</sequence>
<dbReference type="SUPFAM" id="SSF56601">
    <property type="entry name" value="beta-lactamase/transpeptidase-like"/>
    <property type="match status" value="1"/>
</dbReference>
<feature type="region of interest" description="Disordered" evidence="1">
    <location>
        <begin position="182"/>
        <end position="212"/>
    </location>
</feature>
<dbReference type="Gene3D" id="2.40.128.600">
    <property type="match status" value="1"/>
</dbReference>